<comment type="caution">
    <text evidence="2">The sequence shown here is derived from an EMBL/GenBank/DDBJ whole genome shotgun (WGS) entry which is preliminary data.</text>
</comment>
<gene>
    <name evidence="2" type="ORF">SAMN05421578_12030</name>
</gene>
<dbReference type="EMBL" id="FTNK01000020">
    <property type="protein sequence ID" value="SIR58188.1"/>
    <property type="molecule type" value="Genomic_DNA"/>
</dbReference>
<dbReference type="Gene3D" id="3.60.21.10">
    <property type="match status" value="1"/>
</dbReference>
<accession>A0ABY1KC14</accession>
<dbReference type="SUPFAM" id="SSF56300">
    <property type="entry name" value="Metallo-dependent phosphatases"/>
    <property type="match status" value="1"/>
</dbReference>
<dbReference type="InterPro" id="IPR029052">
    <property type="entry name" value="Metallo-depent_PP-like"/>
</dbReference>
<name>A0ABY1KC14_9BACL</name>
<dbReference type="Proteomes" id="UP000186666">
    <property type="component" value="Unassembled WGS sequence"/>
</dbReference>
<evidence type="ECO:0000313" key="2">
    <source>
        <dbReference type="EMBL" id="SIR58188.1"/>
    </source>
</evidence>
<dbReference type="InterPro" id="IPR004843">
    <property type="entry name" value="Calcineurin-like_PHP"/>
</dbReference>
<organism evidence="2 3">
    <name type="scientific">Paenibacillus macquariensis</name>
    <dbReference type="NCBI Taxonomy" id="948756"/>
    <lineage>
        <taxon>Bacteria</taxon>
        <taxon>Bacillati</taxon>
        <taxon>Bacillota</taxon>
        <taxon>Bacilli</taxon>
        <taxon>Bacillales</taxon>
        <taxon>Paenibacillaceae</taxon>
        <taxon>Paenibacillus</taxon>
    </lineage>
</organism>
<proteinExistence type="predicted"/>
<sequence>MASIERMYTDIVKASVKEISAVQSESTLSFVFITDLHHRQGGNMLRTTQMIQEITDLMRLDFILCGGDISINGPKSKVVAAQKEIIKTLSAPNIPLLTVKGNHDDNSIFDYEKRRGKSAEHVVYPHESHEITLSSIWESAHFDSANPYSLYYYVDFPSRKTRVIVLDCMDHPYTHKANGELNYLGQWHYVVSSRQLNWLAHEALTFGGDSGWSVLIASHVPITQDEVIGADHAIRNDHALWGIIKSFRLGESFASEGGEGDFTYQVKADFSGQGPGTIIGCLFGHVHHDQVLYRDGIPMISTLNACTNREFPESPKRKNRTITETAFDIMTVDFVQSSISVHRIGAGQNRIVKF</sequence>
<dbReference type="RefSeq" id="WP_068590503.1">
    <property type="nucleotide sequence ID" value="NZ_FTNK01000020.1"/>
</dbReference>
<keyword evidence="3" id="KW-1185">Reference proteome</keyword>
<feature type="domain" description="Calcineurin-like phosphoesterase" evidence="1">
    <location>
        <begin position="29"/>
        <end position="228"/>
    </location>
</feature>
<dbReference type="Pfam" id="PF00149">
    <property type="entry name" value="Metallophos"/>
    <property type="match status" value="1"/>
</dbReference>
<protein>
    <submittedName>
        <fullName evidence="2">Calcineurin-like phosphoesterase</fullName>
    </submittedName>
</protein>
<reference evidence="2 3" key="1">
    <citation type="submission" date="2017-01" db="EMBL/GenBank/DDBJ databases">
        <authorList>
            <person name="Varghese N."/>
            <person name="Submissions S."/>
        </authorList>
    </citation>
    <scope>NUCLEOTIDE SEQUENCE [LARGE SCALE GENOMIC DNA]</scope>
    <source>
        <strain evidence="2 3">ATCC 23464</strain>
    </source>
</reference>
<evidence type="ECO:0000313" key="3">
    <source>
        <dbReference type="Proteomes" id="UP000186666"/>
    </source>
</evidence>
<evidence type="ECO:0000259" key="1">
    <source>
        <dbReference type="Pfam" id="PF00149"/>
    </source>
</evidence>